<protein>
    <submittedName>
        <fullName evidence="2">Uncharacterized protein</fullName>
    </submittedName>
</protein>
<dbReference type="KEGG" id="fcy:FRACYDRAFT_235017"/>
<evidence type="ECO:0000313" key="2">
    <source>
        <dbReference type="EMBL" id="OEU21393.1"/>
    </source>
</evidence>
<reference evidence="2 3" key="1">
    <citation type="submission" date="2016-09" db="EMBL/GenBank/DDBJ databases">
        <title>Extensive genetic diversity and differential bi-allelic expression allows diatom success in the polar Southern Ocean.</title>
        <authorList>
            <consortium name="DOE Joint Genome Institute"/>
            <person name="Mock T."/>
            <person name="Otillar R.P."/>
            <person name="Strauss J."/>
            <person name="Dupont C."/>
            <person name="Frickenhaus S."/>
            <person name="Maumus F."/>
            <person name="Mcmullan M."/>
            <person name="Sanges R."/>
            <person name="Schmutz J."/>
            <person name="Toseland A."/>
            <person name="Valas R."/>
            <person name="Veluchamy A."/>
            <person name="Ward B.J."/>
            <person name="Allen A."/>
            <person name="Barry K."/>
            <person name="Falciatore A."/>
            <person name="Ferrante M."/>
            <person name="Fortunato A.E."/>
            <person name="Gloeckner G."/>
            <person name="Gruber A."/>
            <person name="Hipkin R."/>
            <person name="Janech M."/>
            <person name="Kroth P."/>
            <person name="Leese F."/>
            <person name="Lindquist E."/>
            <person name="Lyon B.R."/>
            <person name="Martin J."/>
            <person name="Mayer C."/>
            <person name="Parker M."/>
            <person name="Quesneville H."/>
            <person name="Raymond J."/>
            <person name="Uhlig C."/>
            <person name="Valentin K.U."/>
            <person name="Worden A.Z."/>
            <person name="Armbrust E.V."/>
            <person name="Bowler C."/>
            <person name="Green B."/>
            <person name="Moulton V."/>
            <person name="Van Oosterhout C."/>
            <person name="Grigoriev I."/>
        </authorList>
    </citation>
    <scope>NUCLEOTIDE SEQUENCE [LARGE SCALE GENOMIC DNA]</scope>
    <source>
        <strain evidence="2 3">CCMP1102</strain>
    </source>
</reference>
<proteinExistence type="predicted"/>
<organism evidence="2 3">
    <name type="scientific">Fragilariopsis cylindrus CCMP1102</name>
    <dbReference type="NCBI Taxonomy" id="635003"/>
    <lineage>
        <taxon>Eukaryota</taxon>
        <taxon>Sar</taxon>
        <taxon>Stramenopiles</taxon>
        <taxon>Ochrophyta</taxon>
        <taxon>Bacillariophyta</taxon>
        <taxon>Bacillariophyceae</taxon>
        <taxon>Bacillariophycidae</taxon>
        <taxon>Bacillariales</taxon>
        <taxon>Bacillariaceae</taxon>
        <taxon>Fragilariopsis</taxon>
    </lineage>
</organism>
<sequence>MNSTNNNSSASNKNNDDNMDDDEESPVLAASSVTQMVNEEGAIRLLSTARFISSDFTLHNVEAVIYDKVDNYCRDSINNLYPQDGSFGSISEDAKEKSISHTINFIERIHEKVKGIRIRSMTCERCLT</sequence>
<gene>
    <name evidence="2" type="ORF">FRACYDRAFT_235017</name>
</gene>
<dbReference type="EMBL" id="KV784354">
    <property type="protein sequence ID" value="OEU21393.1"/>
    <property type="molecule type" value="Genomic_DNA"/>
</dbReference>
<feature type="compositionally biased region" description="Low complexity" evidence="1">
    <location>
        <begin position="1"/>
        <end position="13"/>
    </location>
</feature>
<accession>A0A1E7FU76</accession>
<dbReference type="OrthoDB" id="19720at2836"/>
<dbReference type="InParanoid" id="A0A1E7FU76"/>
<keyword evidence="3" id="KW-1185">Reference proteome</keyword>
<dbReference type="AlphaFoldDB" id="A0A1E7FU76"/>
<feature type="region of interest" description="Disordered" evidence="1">
    <location>
        <begin position="1"/>
        <end position="28"/>
    </location>
</feature>
<evidence type="ECO:0000313" key="3">
    <source>
        <dbReference type="Proteomes" id="UP000095751"/>
    </source>
</evidence>
<name>A0A1E7FU76_9STRA</name>
<evidence type="ECO:0000256" key="1">
    <source>
        <dbReference type="SAM" id="MobiDB-lite"/>
    </source>
</evidence>
<dbReference type="Proteomes" id="UP000095751">
    <property type="component" value="Unassembled WGS sequence"/>
</dbReference>